<accession>A0A1I3KLK8</accession>
<name>A0A1I3KLK8_9SPHI</name>
<feature type="signal peptide" evidence="1">
    <location>
        <begin position="1"/>
        <end position="20"/>
    </location>
</feature>
<proteinExistence type="predicted"/>
<dbReference type="STRING" id="1477437.SAMN05444682_105230"/>
<organism evidence="3 4">
    <name type="scientific">Parapedobacter indicus</name>
    <dbReference type="NCBI Taxonomy" id="1477437"/>
    <lineage>
        <taxon>Bacteria</taxon>
        <taxon>Pseudomonadati</taxon>
        <taxon>Bacteroidota</taxon>
        <taxon>Sphingobacteriia</taxon>
        <taxon>Sphingobacteriales</taxon>
        <taxon>Sphingobacteriaceae</taxon>
        <taxon>Parapedobacter</taxon>
    </lineage>
</organism>
<gene>
    <name evidence="3" type="ORF">SAMN05444682_105230</name>
</gene>
<keyword evidence="1" id="KW-0732">Signal</keyword>
<dbReference type="Gene3D" id="3.30.70.100">
    <property type="match status" value="2"/>
</dbReference>
<dbReference type="InterPro" id="IPR012577">
    <property type="entry name" value="NIPSNAP"/>
</dbReference>
<dbReference type="Proteomes" id="UP000198670">
    <property type="component" value="Unassembled WGS sequence"/>
</dbReference>
<reference evidence="3 4" key="1">
    <citation type="submission" date="2016-10" db="EMBL/GenBank/DDBJ databases">
        <authorList>
            <person name="de Groot N.N."/>
        </authorList>
    </citation>
    <scope>NUCLEOTIDE SEQUENCE [LARGE SCALE GENOMIC DNA]</scope>
    <source>
        <strain evidence="3 4">RK1</strain>
    </source>
</reference>
<evidence type="ECO:0000313" key="4">
    <source>
        <dbReference type="Proteomes" id="UP000198670"/>
    </source>
</evidence>
<dbReference type="EMBL" id="FOQO01000005">
    <property type="protein sequence ID" value="SFI73055.1"/>
    <property type="molecule type" value="Genomic_DNA"/>
</dbReference>
<evidence type="ECO:0000313" key="3">
    <source>
        <dbReference type="EMBL" id="SFI73055.1"/>
    </source>
</evidence>
<feature type="chain" id="PRO_5011716227" evidence="1">
    <location>
        <begin position="21"/>
        <end position="255"/>
    </location>
</feature>
<dbReference type="Pfam" id="PF07978">
    <property type="entry name" value="NIPSNAP"/>
    <property type="match status" value="1"/>
</dbReference>
<dbReference type="AlphaFoldDB" id="A0A1I3KLK8"/>
<dbReference type="OrthoDB" id="192769at2"/>
<protein>
    <submittedName>
        <fullName evidence="3">NIPSNAP protein</fullName>
    </submittedName>
</protein>
<evidence type="ECO:0000259" key="2">
    <source>
        <dbReference type="Pfam" id="PF07978"/>
    </source>
</evidence>
<dbReference type="SUPFAM" id="SSF54909">
    <property type="entry name" value="Dimeric alpha+beta barrel"/>
    <property type="match status" value="2"/>
</dbReference>
<dbReference type="InterPro" id="IPR011008">
    <property type="entry name" value="Dimeric_a/b-barrel"/>
</dbReference>
<feature type="domain" description="NIPSNAP" evidence="2">
    <location>
        <begin position="150"/>
        <end position="253"/>
    </location>
</feature>
<evidence type="ECO:0000256" key="1">
    <source>
        <dbReference type="SAM" id="SignalP"/>
    </source>
</evidence>
<dbReference type="RefSeq" id="WP_090626945.1">
    <property type="nucleotide sequence ID" value="NZ_FOQO01000005.1"/>
</dbReference>
<sequence length="255" mass="29711">MKTKVLLLFTACSLALLAHGRDFYQLKIYHLKTHQQSQQLEDFLQNAYLPALHRAGISKVGVFKPIAAPETESEQLVYVFIPYTSYDQFAALEDALQRDKMFKTDGEVYLNASYDRPPYDRIETILLNAFVDSPHVQLPDLTSPKSDRVYELRSYEGPTEAYYRNKVEMFNKGDEIGLFKRLGFNAVFYGEVVAGSRMPNLMYLTTFENKQSRDEHWEAFGKDAYWKELSARPEYQHNVSRNQQIFLYPAEYSDF</sequence>
<keyword evidence="4" id="KW-1185">Reference proteome</keyword>